<keyword evidence="9" id="KW-1185">Reference proteome</keyword>
<dbReference type="GO" id="GO:0043138">
    <property type="term" value="F:3'-5' DNA helicase activity"/>
    <property type="evidence" value="ECO:0007669"/>
    <property type="project" value="UniProtKB-EC"/>
</dbReference>
<dbReference type="AlphaFoldDB" id="A0A9P4GVS9"/>
<evidence type="ECO:0000256" key="5">
    <source>
        <dbReference type="ARBA" id="ARBA00034808"/>
    </source>
</evidence>
<proteinExistence type="inferred from homology"/>
<evidence type="ECO:0000313" key="9">
    <source>
        <dbReference type="Proteomes" id="UP000799777"/>
    </source>
</evidence>
<dbReference type="SUPFAM" id="SSF52540">
    <property type="entry name" value="P-loop containing nucleoside triphosphate hydrolases"/>
    <property type="match status" value="1"/>
</dbReference>
<feature type="domain" description="DEAD/DEAH-box helicase" evidence="7">
    <location>
        <begin position="456"/>
        <end position="518"/>
    </location>
</feature>
<accession>A0A9P4GVS9</accession>
<dbReference type="Proteomes" id="UP000799777">
    <property type="component" value="Unassembled WGS sequence"/>
</dbReference>
<evidence type="ECO:0000256" key="4">
    <source>
        <dbReference type="ARBA" id="ARBA00034617"/>
    </source>
</evidence>
<dbReference type="PANTHER" id="PTHR13710:SF105">
    <property type="entry name" value="ATP-DEPENDENT DNA HELICASE Q1"/>
    <property type="match status" value="1"/>
</dbReference>
<keyword evidence="2" id="KW-0238">DNA-binding</keyword>
<evidence type="ECO:0000256" key="6">
    <source>
        <dbReference type="SAM" id="MobiDB-lite"/>
    </source>
</evidence>
<dbReference type="Pfam" id="PF00270">
    <property type="entry name" value="DEAD"/>
    <property type="match status" value="1"/>
</dbReference>
<dbReference type="EMBL" id="ML978334">
    <property type="protein sequence ID" value="KAF2023618.1"/>
    <property type="molecule type" value="Genomic_DNA"/>
</dbReference>
<dbReference type="PANTHER" id="PTHR13710">
    <property type="entry name" value="DNA HELICASE RECQ FAMILY MEMBER"/>
    <property type="match status" value="1"/>
</dbReference>
<evidence type="ECO:0000256" key="1">
    <source>
        <dbReference type="ARBA" id="ARBA00005446"/>
    </source>
</evidence>
<sequence>MQVMEEAVKTDKTGWFKRTGWLPFLKGRNLAHLGYTARLPDRNEAKLQLAAELTETLIEQSVKGLATLPRETRRWLRSAKQAEADPRPLARLQNPESQATYAGYIVRFVCFYLRIIADEESRVDVYLSQRSQAVDSSEEASSEESSTESEYDDSDKDNAGSTDNDSIAPPRRPRKNVQVDKMKDARELFSWKDDQKVLAVQLWLKLDDGEPAAQMNALLGSLASFILTGYGNDEMSTGLMQYLAVLGIDTQTNRLRTAKNYSYILAGVVNCARVLAVEKLLPEAERDEQMEEERDRFLDMRKKYLADGSYSPMSAMISLLAYGKHAAINEGNAGSTYWSPDKKTFYLNGWPIVVERFRKMAQSMEAELVERFWQLCWVDDVAKHFAIDLAQVTDDVTFTTRGKSFVTTAGNNLSEGLAWMLNRARSTEGDRRATAVHRALQRVLGKQDVGFRSMEQEQALYAVMDKQTPLVVILPTGGGKSLLFTLPACIEETGVTIVVVPYRALIDDLVGRIRDYGVDCMEWKRGESNPASVVIVSADVAGDSTSNGNFLGYARLLHCQNVLSRTV</sequence>
<name>A0A9P4GVS9_9PLEO</name>
<gene>
    <name evidence="8" type="ORF">EK21DRAFT_94754</name>
</gene>
<evidence type="ECO:0000256" key="2">
    <source>
        <dbReference type="ARBA" id="ARBA00023125"/>
    </source>
</evidence>
<protein>
    <recommendedName>
        <fullName evidence="5">DNA 3'-5' helicase</fullName>
        <ecNumber evidence="5">5.6.2.4</ecNumber>
    </recommendedName>
</protein>
<evidence type="ECO:0000259" key="7">
    <source>
        <dbReference type="Pfam" id="PF00270"/>
    </source>
</evidence>
<evidence type="ECO:0000256" key="3">
    <source>
        <dbReference type="ARBA" id="ARBA00023235"/>
    </source>
</evidence>
<keyword evidence="3" id="KW-0413">Isomerase</keyword>
<organism evidence="8 9">
    <name type="scientific">Setomelanomma holmii</name>
    <dbReference type="NCBI Taxonomy" id="210430"/>
    <lineage>
        <taxon>Eukaryota</taxon>
        <taxon>Fungi</taxon>
        <taxon>Dikarya</taxon>
        <taxon>Ascomycota</taxon>
        <taxon>Pezizomycotina</taxon>
        <taxon>Dothideomycetes</taxon>
        <taxon>Pleosporomycetidae</taxon>
        <taxon>Pleosporales</taxon>
        <taxon>Pleosporineae</taxon>
        <taxon>Phaeosphaeriaceae</taxon>
        <taxon>Setomelanomma</taxon>
    </lineage>
</organism>
<dbReference type="InterPro" id="IPR027417">
    <property type="entry name" value="P-loop_NTPase"/>
</dbReference>
<feature type="compositionally biased region" description="Acidic residues" evidence="6">
    <location>
        <begin position="136"/>
        <end position="155"/>
    </location>
</feature>
<dbReference type="GO" id="GO:0005524">
    <property type="term" value="F:ATP binding"/>
    <property type="evidence" value="ECO:0007669"/>
    <property type="project" value="InterPro"/>
</dbReference>
<dbReference type="GO" id="GO:0000724">
    <property type="term" value="P:double-strand break repair via homologous recombination"/>
    <property type="evidence" value="ECO:0007669"/>
    <property type="project" value="TreeGrafter"/>
</dbReference>
<dbReference type="GO" id="GO:0005737">
    <property type="term" value="C:cytoplasm"/>
    <property type="evidence" value="ECO:0007669"/>
    <property type="project" value="TreeGrafter"/>
</dbReference>
<dbReference type="InterPro" id="IPR011545">
    <property type="entry name" value="DEAD/DEAH_box_helicase_dom"/>
</dbReference>
<dbReference type="GO" id="GO:0003677">
    <property type="term" value="F:DNA binding"/>
    <property type="evidence" value="ECO:0007669"/>
    <property type="project" value="UniProtKB-KW"/>
</dbReference>
<dbReference type="GO" id="GO:0009378">
    <property type="term" value="F:four-way junction helicase activity"/>
    <property type="evidence" value="ECO:0007669"/>
    <property type="project" value="TreeGrafter"/>
</dbReference>
<comment type="caution">
    <text evidence="8">The sequence shown here is derived from an EMBL/GenBank/DDBJ whole genome shotgun (WGS) entry which is preliminary data.</text>
</comment>
<evidence type="ECO:0000313" key="8">
    <source>
        <dbReference type="EMBL" id="KAF2023618.1"/>
    </source>
</evidence>
<dbReference type="OrthoDB" id="3943268at2759"/>
<dbReference type="Gene3D" id="3.40.50.300">
    <property type="entry name" value="P-loop containing nucleotide triphosphate hydrolases"/>
    <property type="match status" value="1"/>
</dbReference>
<dbReference type="EC" id="5.6.2.4" evidence="5"/>
<dbReference type="GO" id="GO:0005694">
    <property type="term" value="C:chromosome"/>
    <property type="evidence" value="ECO:0007669"/>
    <property type="project" value="TreeGrafter"/>
</dbReference>
<comment type="similarity">
    <text evidence="1">Belongs to the helicase family. RecQ subfamily.</text>
</comment>
<reference evidence="8" key="1">
    <citation type="journal article" date="2020" name="Stud. Mycol.">
        <title>101 Dothideomycetes genomes: a test case for predicting lifestyles and emergence of pathogens.</title>
        <authorList>
            <person name="Haridas S."/>
            <person name="Albert R."/>
            <person name="Binder M."/>
            <person name="Bloem J."/>
            <person name="Labutti K."/>
            <person name="Salamov A."/>
            <person name="Andreopoulos B."/>
            <person name="Baker S."/>
            <person name="Barry K."/>
            <person name="Bills G."/>
            <person name="Bluhm B."/>
            <person name="Cannon C."/>
            <person name="Castanera R."/>
            <person name="Culley D."/>
            <person name="Daum C."/>
            <person name="Ezra D."/>
            <person name="Gonzalez J."/>
            <person name="Henrissat B."/>
            <person name="Kuo A."/>
            <person name="Liang C."/>
            <person name="Lipzen A."/>
            <person name="Lutzoni F."/>
            <person name="Magnuson J."/>
            <person name="Mondo S."/>
            <person name="Nolan M."/>
            <person name="Ohm R."/>
            <person name="Pangilinan J."/>
            <person name="Park H.-J."/>
            <person name="Ramirez L."/>
            <person name="Alfaro M."/>
            <person name="Sun H."/>
            <person name="Tritt A."/>
            <person name="Yoshinaga Y."/>
            <person name="Zwiers L.-H."/>
            <person name="Turgeon B."/>
            <person name="Goodwin S."/>
            <person name="Spatafora J."/>
            <person name="Crous P."/>
            <person name="Grigoriev I."/>
        </authorList>
    </citation>
    <scope>NUCLEOTIDE SEQUENCE</scope>
    <source>
        <strain evidence="8">CBS 110217</strain>
    </source>
</reference>
<feature type="region of interest" description="Disordered" evidence="6">
    <location>
        <begin position="129"/>
        <end position="177"/>
    </location>
</feature>
<comment type="catalytic activity">
    <reaction evidence="4">
        <text>Couples ATP hydrolysis with the unwinding of duplex DNA by translocating in the 3'-5' direction.</text>
        <dbReference type="EC" id="5.6.2.4"/>
    </reaction>
</comment>